<proteinExistence type="inferred from homology"/>
<keyword evidence="5 6" id="KW-0560">Oxidoreductase</keyword>
<comment type="catalytic activity">
    <reaction evidence="6">
        <text>N-acetyl-L-glutamate 5-semialdehyde + phosphate + NADP(+) = N-acetyl-L-glutamyl 5-phosphate + NADPH + H(+)</text>
        <dbReference type="Rhea" id="RHEA:21588"/>
        <dbReference type="ChEBI" id="CHEBI:15378"/>
        <dbReference type="ChEBI" id="CHEBI:29123"/>
        <dbReference type="ChEBI" id="CHEBI:43474"/>
        <dbReference type="ChEBI" id="CHEBI:57783"/>
        <dbReference type="ChEBI" id="CHEBI:57936"/>
        <dbReference type="ChEBI" id="CHEBI:58349"/>
        <dbReference type="EC" id="1.2.1.38"/>
    </reaction>
</comment>
<keyword evidence="3 6" id="KW-0028">Amino-acid biosynthesis</keyword>
<evidence type="ECO:0000256" key="4">
    <source>
        <dbReference type="ARBA" id="ARBA00022857"/>
    </source>
</evidence>
<organism evidence="8 9">
    <name type="scientific">Jutongia hominis</name>
    <dbReference type="NCBI Taxonomy" id="2763664"/>
    <lineage>
        <taxon>Bacteria</taxon>
        <taxon>Bacillati</taxon>
        <taxon>Bacillota</taxon>
        <taxon>Clostridia</taxon>
        <taxon>Lachnospirales</taxon>
        <taxon>Lachnospiraceae</taxon>
        <taxon>Jutongia</taxon>
    </lineage>
</organism>
<keyword evidence="2 6" id="KW-0055">Arginine biosynthesis</keyword>
<dbReference type="HAMAP" id="MF_01110">
    <property type="entry name" value="ArgC_type2"/>
    <property type="match status" value="1"/>
</dbReference>
<dbReference type="Proteomes" id="UP000637513">
    <property type="component" value="Unassembled WGS sequence"/>
</dbReference>
<evidence type="ECO:0000256" key="5">
    <source>
        <dbReference type="ARBA" id="ARBA00023002"/>
    </source>
</evidence>
<dbReference type="SUPFAM" id="SSF51735">
    <property type="entry name" value="NAD(P)-binding Rossmann-fold domains"/>
    <property type="match status" value="1"/>
</dbReference>
<dbReference type="Gene3D" id="3.30.360.10">
    <property type="entry name" value="Dihydrodipicolinate Reductase, domain 2"/>
    <property type="match status" value="1"/>
</dbReference>
<dbReference type="InterPro" id="IPR036291">
    <property type="entry name" value="NAD(P)-bd_dom_sf"/>
</dbReference>
<comment type="caution">
    <text evidence="8">The sequence shown here is derived from an EMBL/GenBank/DDBJ whole genome shotgun (WGS) entry which is preliminary data.</text>
</comment>
<evidence type="ECO:0000256" key="2">
    <source>
        <dbReference type="ARBA" id="ARBA00022571"/>
    </source>
</evidence>
<evidence type="ECO:0000256" key="3">
    <source>
        <dbReference type="ARBA" id="ARBA00022605"/>
    </source>
</evidence>
<dbReference type="InterPro" id="IPR000534">
    <property type="entry name" value="Semialdehyde_DH_NAD-bd"/>
</dbReference>
<dbReference type="GO" id="GO:0003942">
    <property type="term" value="F:N-acetyl-gamma-glutamyl-phosphate reductase activity"/>
    <property type="evidence" value="ECO:0007669"/>
    <property type="project" value="UniProtKB-EC"/>
</dbReference>
<dbReference type="CDD" id="cd23935">
    <property type="entry name" value="AGPR_2_C"/>
    <property type="match status" value="1"/>
</dbReference>
<dbReference type="InterPro" id="IPR050085">
    <property type="entry name" value="AGPR"/>
</dbReference>
<dbReference type="Pfam" id="PF01118">
    <property type="entry name" value="Semialdhyde_dh"/>
    <property type="match status" value="1"/>
</dbReference>
<evidence type="ECO:0000256" key="1">
    <source>
        <dbReference type="ARBA" id="ARBA00022490"/>
    </source>
</evidence>
<dbReference type="NCBIfam" id="TIGR01851">
    <property type="entry name" value="argC_other"/>
    <property type="match status" value="1"/>
</dbReference>
<dbReference type="Pfam" id="PF22698">
    <property type="entry name" value="Semialdhyde_dhC_1"/>
    <property type="match status" value="1"/>
</dbReference>
<protein>
    <recommendedName>
        <fullName evidence="6">N-acetyl-gamma-glutamyl-phosphate reductase</fullName>
        <shortName evidence="6">AGPR</shortName>
        <ecNumber evidence="6">1.2.1.38</ecNumber>
    </recommendedName>
    <alternativeName>
        <fullName evidence="6">N-acetyl-glutamate semialdehyde dehydrogenase</fullName>
        <shortName evidence="6">NAGSA dehydrogenase</shortName>
    </alternativeName>
</protein>
<comment type="pathway">
    <text evidence="6">Amino-acid biosynthesis; L-arginine biosynthesis; N(2)-acetyl-L-ornithine from L-glutamate: step 3/4.</text>
</comment>
<dbReference type="EMBL" id="JACRSW010000015">
    <property type="protein sequence ID" value="MBC8557007.1"/>
    <property type="molecule type" value="Genomic_DNA"/>
</dbReference>
<dbReference type="SMART" id="SM00859">
    <property type="entry name" value="Semialdhyde_dh"/>
    <property type="match status" value="1"/>
</dbReference>
<comment type="similarity">
    <text evidence="6">Belongs to the NAGSA dehydrogenase family. Type 2 subfamily.</text>
</comment>
<reference evidence="8 9" key="1">
    <citation type="submission" date="2020-08" db="EMBL/GenBank/DDBJ databases">
        <title>Genome public.</title>
        <authorList>
            <person name="Liu C."/>
            <person name="Sun Q."/>
        </authorList>
    </citation>
    <scope>NUCLEOTIDE SEQUENCE [LARGE SCALE GENOMIC DNA]</scope>
    <source>
        <strain evidence="8 9">BX3</strain>
    </source>
</reference>
<evidence type="ECO:0000259" key="7">
    <source>
        <dbReference type="SMART" id="SM00859"/>
    </source>
</evidence>
<dbReference type="EC" id="1.2.1.38" evidence="6"/>
<evidence type="ECO:0000256" key="6">
    <source>
        <dbReference type="HAMAP-Rule" id="MF_01110"/>
    </source>
</evidence>
<evidence type="ECO:0000313" key="8">
    <source>
        <dbReference type="EMBL" id="MBC8557007.1"/>
    </source>
</evidence>
<dbReference type="PANTHER" id="PTHR32338">
    <property type="entry name" value="N-ACETYL-GAMMA-GLUTAMYL-PHOSPHATE REDUCTASE, CHLOROPLASTIC-RELATED-RELATED"/>
    <property type="match status" value="1"/>
</dbReference>
<feature type="domain" description="Semialdehyde dehydrogenase NAD-binding" evidence="7">
    <location>
        <begin position="4"/>
        <end position="105"/>
    </location>
</feature>
<keyword evidence="4 6" id="KW-0521">NADP</keyword>
<dbReference type="SUPFAM" id="SSF55347">
    <property type="entry name" value="Glyceraldehyde-3-phosphate dehydrogenase-like, C-terminal domain"/>
    <property type="match status" value="1"/>
</dbReference>
<dbReference type="CDD" id="cd17896">
    <property type="entry name" value="AGPR_2_N"/>
    <property type="match status" value="1"/>
</dbReference>
<dbReference type="Gene3D" id="3.40.50.720">
    <property type="entry name" value="NAD(P)-binding Rossmann-like Domain"/>
    <property type="match status" value="1"/>
</dbReference>
<dbReference type="InterPro" id="IPR058924">
    <property type="entry name" value="AGPR_dimerisation_dom"/>
</dbReference>
<accession>A0ABR7MT67</accession>
<dbReference type="RefSeq" id="WP_249303861.1">
    <property type="nucleotide sequence ID" value="NZ_JACRSW010000015.1"/>
</dbReference>
<sequence>MKTKVFIDGSAGTTGLRIDERFANRDDVEILKIDPEKRKDVEERKKMINASDITFLCLPDAASRESVSLVENDQVCIIDTSTAHRTEAGWAYGFPELSKEHREKIKTGKRIAVPGCHATGFISVVYPLVANGILPKDYPVSSFSLSGYSGAGKNTIAAYQSLDRPEAFSSGREYALTQQHKHLKEMKAITGIDRLPLFSPIIDDYYSGMVVSVPLYTDMLKAGSTVESVRDCLAKHYEGEPFIQVCPLDNEVSESGFLPGNGLSGWDGLKIYVTGNEDRIVVSSQFDNLGKGASGAAIQCMNIVLGYDESKGLNL</sequence>
<dbReference type="InterPro" id="IPR010136">
    <property type="entry name" value="AGPR_type-2"/>
</dbReference>
<keyword evidence="1 6" id="KW-0963">Cytoplasm</keyword>
<comment type="subcellular location">
    <subcellularLocation>
        <location evidence="6">Cytoplasm</location>
    </subcellularLocation>
</comment>
<comment type="function">
    <text evidence="6">Catalyzes the NADPH-dependent reduction of N-acetyl-5-glutamyl phosphate to yield N-acetyl-L-glutamate 5-semialdehyde.</text>
</comment>
<gene>
    <name evidence="6 8" type="primary">argC</name>
    <name evidence="8" type="ORF">H8700_04715</name>
</gene>
<feature type="active site" evidence="6">
    <location>
        <position position="116"/>
    </location>
</feature>
<keyword evidence="9" id="KW-1185">Reference proteome</keyword>
<dbReference type="PANTHER" id="PTHR32338:SF10">
    <property type="entry name" value="N-ACETYL-GAMMA-GLUTAMYL-PHOSPHATE REDUCTASE, CHLOROPLASTIC-RELATED"/>
    <property type="match status" value="1"/>
</dbReference>
<name>A0ABR7MT67_9FIRM</name>
<evidence type="ECO:0000313" key="9">
    <source>
        <dbReference type="Proteomes" id="UP000637513"/>
    </source>
</evidence>